<accession>A0A5N4C0Y3</accession>
<dbReference type="EMBL" id="JWIN03000037">
    <property type="protein sequence ID" value="KAB1252521.1"/>
    <property type="molecule type" value="Genomic_DNA"/>
</dbReference>
<dbReference type="Gene3D" id="1.10.168.20">
    <property type="entry name" value="Ribosomal protein S8e, subdomain"/>
    <property type="match status" value="1"/>
</dbReference>
<keyword evidence="2" id="KW-1185">Reference proteome</keyword>
<reference evidence="1 2" key="1">
    <citation type="journal article" date="2019" name="Mol. Ecol. Resour.">
        <title>Improving Illumina assemblies with Hi-C and long reads: an example with the North African dromedary.</title>
        <authorList>
            <person name="Elbers J.P."/>
            <person name="Rogers M.F."/>
            <person name="Perelman P.L."/>
            <person name="Proskuryakova A.A."/>
            <person name="Serdyukova N.A."/>
            <person name="Johnson W.E."/>
            <person name="Horin P."/>
            <person name="Corander J."/>
            <person name="Murphy D."/>
            <person name="Burger P.A."/>
        </authorList>
    </citation>
    <scope>NUCLEOTIDE SEQUENCE [LARGE SCALE GENOMIC DNA]</scope>
    <source>
        <strain evidence="1">Drom800</strain>
        <tissue evidence="1">Blood</tissue>
    </source>
</reference>
<keyword evidence="1" id="KW-0687">Ribonucleoprotein</keyword>
<proteinExistence type="predicted"/>
<organism evidence="1 2">
    <name type="scientific">Camelus dromedarius</name>
    <name type="common">Dromedary</name>
    <name type="synonym">Arabian camel</name>
    <dbReference type="NCBI Taxonomy" id="9838"/>
    <lineage>
        <taxon>Eukaryota</taxon>
        <taxon>Metazoa</taxon>
        <taxon>Chordata</taxon>
        <taxon>Craniata</taxon>
        <taxon>Vertebrata</taxon>
        <taxon>Euteleostomi</taxon>
        <taxon>Mammalia</taxon>
        <taxon>Eutheria</taxon>
        <taxon>Laurasiatheria</taxon>
        <taxon>Artiodactyla</taxon>
        <taxon>Tylopoda</taxon>
        <taxon>Camelidae</taxon>
        <taxon>Camelus</taxon>
    </lineage>
</organism>
<evidence type="ECO:0000313" key="1">
    <source>
        <dbReference type="EMBL" id="KAB1252521.1"/>
    </source>
</evidence>
<sequence>MPYCKKQNYELGCSSANIKIGLYHIHSREVVHSKTLVKNCIMLIDCTLYQQWYKSHYTLPLGHKKRAKLTPEEEEILNKKVIKENSEEI</sequence>
<dbReference type="Proteomes" id="UP000299084">
    <property type="component" value="Unassembled WGS sequence"/>
</dbReference>
<name>A0A5N4C0Y3_CAMDR</name>
<comment type="caution">
    <text evidence="1">The sequence shown here is derived from an EMBL/GenBank/DDBJ whole genome shotgun (WGS) entry which is preliminary data.</text>
</comment>
<dbReference type="InterPro" id="IPR042563">
    <property type="entry name" value="Ribosomal_protein_eS8_euk"/>
</dbReference>
<dbReference type="GO" id="GO:0003735">
    <property type="term" value="F:structural constituent of ribosome"/>
    <property type="evidence" value="ECO:0007669"/>
    <property type="project" value="InterPro"/>
</dbReference>
<evidence type="ECO:0000313" key="2">
    <source>
        <dbReference type="Proteomes" id="UP000299084"/>
    </source>
</evidence>
<gene>
    <name evidence="1" type="ORF">Cadr_000002846</name>
</gene>
<dbReference type="InterPro" id="IPR001047">
    <property type="entry name" value="Ribosomal_eS8"/>
</dbReference>
<dbReference type="AlphaFoldDB" id="A0A5N4C0Y3"/>
<protein>
    <submittedName>
        <fullName evidence="1">40S ribosomal protein S8</fullName>
    </submittedName>
</protein>
<dbReference type="GO" id="GO:0005840">
    <property type="term" value="C:ribosome"/>
    <property type="evidence" value="ECO:0007669"/>
    <property type="project" value="UniProtKB-KW"/>
</dbReference>
<dbReference type="PANTHER" id="PTHR10394">
    <property type="entry name" value="40S RIBOSOMAL PROTEIN S8"/>
    <property type="match status" value="1"/>
</dbReference>
<dbReference type="GO" id="GO:0006412">
    <property type="term" value="P:translation"/>
    <property type="evidence" value="ECO:0007669"/>
    <property type="project" value="InterPro"/>
</dbReference>
<keyword evidence="1" id="KW-0689">Ribosomal protein</keyword>